<comment type="similarity">
    <text evidence="1">Belongs to the FAM136 family.</text>
</comment>
<dbReference type="InterPro" id="IPR008560">
    <property type="entry name" value="DUF842_euk"/>
</dbReference>
<evidence type="ECO:0008006" key="4">
    <source>
        <dbReference type="Google" id="ProtNLM"/>
    </source>
</evidence>
<accession>A0A2A3E7P1</accession>
<dbReference type="GO" id="GO:0005737">
    <property type="term" value="C:cytoplasm"/>
    <property type="evidence" value="ECO:0007669"/>
    <property type="project" value="TreeGrafter"/>
</dbReference>
<evidence type="ECO:0000256" key="1">
    <source>
        <dbReference type="ARBA" id="ARBA00009952"/>
    </source>
</evidence>
<dbReference type="Pfam" id="PF05811">
    <property type="entry name" value="DUF842"/>
    <property type="match status" value="1"/>
</dbReference>
<dbReference type="Proteomes" id="UP000242457">
    <property type="component" value="Unassembled WGS sequence"/>
</dbReference>
<evidence type="ECO:0000313" key="3">
    <source>
        <dbReference type="Proteomes" id="UP000242457"/>
    </source>
</evidence>
<organism evidence="2 3">
    <name type="scientific">Apis cerana cerana</name>
    <name type="common">Oriental honeybee</name>
    <dbReference type="NCBI Taxonomy" id="94128"/>
    <lineage>
        <taxon>Eukaryota</taxon>
        <taxon>Metazoa</taxon>
        <taxon>Ecdysozoa</taxon>
        <taxon>Arthropoda</taxon>
        <taxon>Hexapoda</taxon>
        <taxon>Insecta</taxon>
        <taxon>Pterygota</taxon>
        <taxon>Neoptera</taxon>
        <taxon>Endopterygota</taxon>
        <taxon>Hymenoptera</taxon>
        <taxon>Apocrita</taxon>
        <taxon>Aculeata</taxon>
        <taxon>Apoidea</taxon>
        <taxon>Anthophila</taxon>
        <taxon>Apidae</taxon>
        <taxon>Apis</taxon>
    </lineage>
</organism>
<proteinExistence type="inferred from homology"/>
<dbReference type="PANTHER" id="PTHR21096:SF0">
    <property type="entry name" value="PROTEIN FAM136A"/>
    <property type="match status" value="1"/>
</dbReference>
<sequence>MVEEQQKRVDEYTRRIVEEIDKSMRKMKGDAYRCAANCCDNETYSIKKIENCVKNCNNSLDQAQEYAREELERVQNRLQRCVMDCNDRIKDAAGPNPSQRDLEKYSEQFDKCVTKCVDHYCEILPNLEKTMKNVLSEKKYQ</sequence>
<protein>
    <recommendedName>
        <fullName evidence="4">Protein FAM136A</fullName>
    </recommendedName>
</protein>
<dbReference type="AlphaFoldDB" id="A0A2A3E7P1"/>
<dbReference type="EMBL" id="KZ288340">
    <property type="protein sequence ID" value="PBC27773.1"/>
    <property type="molecule type" value="Genomic_DNA"/>
</dbReference>
<keyword evidence="3" id="KW-1185">Reference proteome</keyword>
<gene>
    <name evidence="2" type="ORF">APICC_04030</name>
</gene>
<dbReference type="STRING" id="94128.A0A2A3E7P1"/>
<evidence type="ECO:0000313" key="2">
    <source>
        <dbReference type="EMBL" id="PBC27773.1"/>
    </source>
</evidence>
<dbReference type="OrthoDB" id="9975421at2759"/>
<name>A0A2A3E7P1_APICC</name>
<dbReference type="PANTHER" id="PTHR21096">
    <property type="entry name" value="PROTEIN FAM136A"/>
    <property type="match status" value="1"/>
</dbReference>
<reference evidence="2 3" key="1">
    <citation type="submission" date="2014-07" db="EMBL/GenBank/DDBJ databases">
        <title>Genomic and transcriptomic analysis on Apis cerana provide comprehensive insights into honey bee biology.</title>
        <authorList>
            <person name="Diao Q."/>
            <person name="Sun L."/>
            <person name="Zheng H."/>
            <person name="Zheng H."/>
            <person name="Xu S."/>
            <person name="Wang S."/>
            <person name="Zeng Z."/>
            <person name="Hu F."/>
            <person name="Su S."/>
            <person name="Wu J."/>
        </authorList>
    </citation>
    <scope>NUCLEOTIDE SEQUENCE [LARGE SCALE GENOMIC DNA]</scope>
    <source>
        <tissue evidence="2">Pupae without intestine</tissue>
    </source>
</reference>